<keyword evidence="1" id="KW-1133">Transmembrane helix</keyword>
<evidence type="ECO:0000313" key="3">
    <source>
        <dbReference type="Proteomes" id="UP000638014"/>
    </source>
</evidence>
<dbReference type="AlphaFoldDB" id="A0A8J6QPL3"/>
<feature type="transmembrane region" description="Helical" evidence="1">
    <location>
        <begin position="36"/>
        <end position="56"/>
    </location>
</feature>
<organism evidence="2 3">
    <name type="scientific">Neiella litorisoli</name>
    <dbReference type="NCBI Taxonomy" id="2771431"/>
    <lineage>
        <taxon>Bacteria</taxon>
        <taxon>Pseudomonadati</taxon>
        <taxon>Pseudomonadota</taxon>
        <taxon>Gammaproteobacteria</taxon>
        <taxon>Alteromonadales</taxon>
        <taxon>Echinimonadaceae</taxon>
        <taxon>Neiella</taxon>
    </lineage>
</organism>
<evidence type="ECO:0000313" key="2">
    <source>
        <dbReference type="EMBL" id="MBD1388731.1"/>
    </source>
</evidence>
<comment type="caution">
    <text evidence="2">The sequence shown here is derived from an EMBL/GenBank/DDBJ whole genome shotgun (WGS) entry which is preliminary data.</text>
</comment>
<accession>A0A8J6QPL3</accession>
<dbReference type="RefSeq" id="WP_191143845.1">
    <property type="nucleotide sequence ID" value="NZ_JACXAF010000005.1"/>
</dbReference>
<dbReference type="Proteomes" id="UP000638014">
    <property type="component" value="Unassembled WGS sequence"/>
</dbReference>
<feature type="transmembrane region" description="Helical" evidence="1">
    <location>
        <begin position="71"/>
        <end position="91"/>
    </location>
</feature>
<keyword evidence="1" id="KW-0812">Transmembrane</keyword>
<gene>
    <name evidence="2" type="ORF">IC617_04760</name>
</gene>
<reference evidence="2" key="1">
    <citation type="submission" date="2020-09" db="EMBL/GenBank/DDBJ databases">
        <title>A novel bacterium of genus Neiella, isolated from South China Sea.</title>
        <authorList>
            <person name="Huang H."/>
            <person name="Mo K."/>
            <person name="Hu Y."/>
        </authorList>
    </citation>
    <scope>NUCLEOTIDE SEQUENCE</scope>
    <source>
        <strain evidence="2">HB171785</strain>
    </source>
</reference>
<protein>
    <submittedName>
        <fullName evidence="2">Uncharacterized protein</fullName>
    </submittedName>
</protein>
<dbReference type="EMBL" id="JACXAF010000005">
    <property type="protein sequence ID" value="MBD1388731.1"/>
    <property type="molecule type" value="Genomic_DNA"/>
</dbReference>
<name>A0A8J6QPL3_9GAMM</name>
<proteinExistence type="predicted"/>
<evidence type="ECO:0000256" key="1">
    <source>
        <dbReference type="SAM" id="Phobius"/>
    </source>
</evidence>
<keyword evidence="1" id="KW-0472">Membrane</keyword>
<feature type="transmembrane region" description="Helical" evidence="1">
    <location>
        <begin position="6"/>
        <end position="24"/>
    </location>
</feature>
<sequence length="100" mass="11667">MGWTPELIILALNGVLLTISYGWLYPRYVKDNMRKLMINDVAAFVVALIVAAGLFIGKDIHFNALLFEANWFWFTLLSYTALEIPFSIRYCNKYNLWKKL</sequence>
<keyword evidence="3" id="KW-1185">Reference proteome</keyword>